<dbReference type="Pfam" id="PF02738">
    <property type="entry name" value="MoCoBD_1"/>
    <property type="match status" value="1"/>
</dbReference>
<comment type="caution">
    <text evidence="5">The sequence shown here is derived from an EMBL/GenBank/DDBJ whole genome shotgun (WGS) entry which is preliminary data.</text>
</comment>
<dbReference type="PANTHER" id="PTHR11908">
    <property type="entry name" value="XANTHINE DEHYDROGENASE"/>
    <property type="match status" value="1"/>
</dbReference>
<name>A0A537JMP3_9BACT</name>
<keyword evidence="2" id="KW-0560">Oxidoreductase</keyword>
<dbReference type="Proteomes" id="UP000318093">
    <property type="component" value="Unassembled WGS sequence"/>
</dbReference>
<gene>
    <name evidence="5" type="ORF">E6H03_01345</name>
</gene>
<dbReference type="Pfam" id="PF01315">
    <property type="entry name" value="Ald_Xan_dh_C"/>
    <property type="match status" value="1"/>
</dbReference>
<dbReference type="InterPro" id="IPR016208">
    <property type="entry name" value="Ald_Oxase/xanthine_DH-like"/>
</dbReference>
<dbReference type="EMBL" id="VBAN01000044">
    <property type="protein sequence ID" value="TMI84815.1"/>
    <property type="molecule type" value="Genomic_DNA"/>
</dbReference>
<dbReference type="PANTHER" id="PTHR11908:SF132">
    <property type="entry name" value="ALDEHYDE OXIDASE 1-RELATED"/>
    <property type="match status" value="1"/>
</dbReference>
<proteinExistence type="predicted"/>
<keyword evidence="1" id="KW-0500">Molybdenum</keyword>
<evidence type="ECO:0000256" key="1">
    <source>
        <dbReference type="ARBA" id="ARBA00022505"/>
    </source>
</evidence>
<dbReference type="SMART" id="SM01008">
    <property type="entry name" value="Ald_Xan_dh_C"/>
    <property type="match status" value="1"/>
</dbReference>
<reference evidence="5 6" key="1">
    <citation type="journal article" date="2019" name="Nat. Microbiol.">
        <title>Mediterranean grassland soil C-N compound turnover is dependent on rainfall and depth, and is mediated by genomically divergent microorganisms.</title>
        <authorList>
            <person name="Diamond S."/>
            <person name="Andeer P.F."/>
            <person name="Li Z."/>
            <person name="Crits-Christoph A."/>
            <person name="Burstein D."/>
            <person name="Anantharaman K."/>
            <person name="Lane K.R."/>
            <person name="Thomas B.C."/>
            <person name="Pan C."/>
            <person name="Northen T.R."/>
            <person name="Banfield J.F."/>
        </authorList>
    </citation>
    <scope>NUCLEOTIDE SEQUENCE [LARGE SCALE GENOMIC DNA]</scope>
    <source>
        <strain evidence="5">NP_6</strain>
    </source>
</reference>
<dbReference type="AlphaFoldDB" id="A0A537JMP3"/>
<dbReference type="FunFam" id="3.30.365.10:FF:000001">
    <property type="entry name" value="Xanthine dehydrogenase oxidase"/>
    <property type="match status" value="1"/>
</dbReference>
<dbReference type="SUPFAM" id="SSF56003">
    <property type="entry name" value="Molybdenum cofactor-binding domain"/>
    <property type="match status" value="1"/>
</dbReference>
<sequence length="784" mass="83099">MSGRYVGAAVRRHEDPRLLAGRGRFVDDLPAAGCLHAAMVRSARAHARLVAVRLDRARAHPSVAACLAQDDLSGALRPLPSAGLPTPALEARVSFRVRVAPGVPLAVRKVHYVGEPIAVVLAEDRAAAEDALGLIEVDYDPLPAVTDAEQGLDPAGPRIHEGWDDNVAVHFALSIGDPDRAFAAAPVRLRERLRIPRSAGMPIEPRGILAVPDLRDGGMTVWTSTQVPHLVQRALMDCLRLPAHQVRVVAPDVGGGFGTKCSVYPEDVLIPAAAARLRRPVKWIETRREHLESATHSREQLHDAEIAASSDGTILGFRDRFLLDQGAYNPWGIVQPYNTVAHMLGPYRIKHAAFDARSILTNKTPHAPYRGAGRPEAVFVMERMLERLARRVGADPADVRRRNLIGPEEMPYDVGLLYRDGNPLIYDTGDFPAALERALDAVGYAALRREQQALRLRGVYRGVGIAAYVEGTGIGPFESATVRVDASGKIVVATGACSQGQGHETTFAQIAADALGVGLADVTVIGGDTGEVAAGIGTFASRSLVLAGNAVAHAAGEVRQKLVRAAAALLEAGEADLDVADGQVFVKGTPGRGLPLARIVQSSLPTFQGRRVADPIFETSVVETVPTVTFASAVHVAVLDVDPETGLVTIRRYVVAHDCGRVVNPKIVDGQIHGGVAQGVGGGLWETLVYDAAGQLLTASLMDYALPKARDVPRIETIHLEHPSPRNPLGVKGVGEGGAIAPPAALANAIEDALAPFGVRITEGPVSPERIVALIAAAARTPRD</sequence>
<feature type="domain" description="Aldehyde oxidase/xanthine dehydrogenase a/b hammerhead" evidence="4">
    <location>
        <begin position="20"/>
        <end position="143"/>
    </location>
</feature>
<dbReference type="GO" id="GO:0005506">
    <property type="term" value="F:iron ion binding"/>
    <property type="evidence" value="ECO:0007669"/>
    <property type="project" value="InterPro"/>
</dbReference>
<evidence type="ECO:0000259" key="4">
    <source>
        <dbReference type="SMART" id="SM01008"/>
    </source>
</evidence>
<protein>
    <submittedName>
        <fullName evidence="5">Xanthine dehydrogenase family protein</fullName>
    </submittedName>
</protein>
<comment type="cofactor">
    <cofactor evidence="3">
        <name>Mo-molybdopterin cytosine dinucleotide</name>
        <dbReference type="ChEBI" id="CHEBI:71308"/>
    </cofactor>
</comment>
<dbReference type="Gene3D" id="3.90.1170.50">
    <property type="entry name" value="Aldehyde oxidase/xanthine dehydrogenase, a/b hammerhead"/>
    <property type="match status" value="1"/>
</dbReference>
<dbReference type="Pfam" id="PF20256">
    <property type="entry name" value="MoCoBD_2"/>
    <property type="match status" value="1"/>
</dbReference>
<evidence type="ECO:0000313" key="6">
    <source>
        <dbReference type="Proteomes" id="UP000318093"/>
    </source>
</evidence>
<accession>A0A537JMP3</accession>
<organism evidence="5 6">
    <name type="scientific">Candidatus Segetimicrobium genomatis</name>
    <dbReference type="NCBI Taxonomy" id="2569760"/>
    <lineage>
        <taxon>Bacteria</taxon>
        <taxon>Bacillati</taxon>
        <taxon>Candidatus Sysuimicrobiota</taxon>
        <taxon>Candidatus Sysuimicrobiia</taxon>
        <taxon>Candidatus Sysuimicrobiales</taxon>
        <taxon>Candidatus Segetimicrobiaceae</taxon>
        <taxon>Candidatus Segetimicrobium</taxon>
    </lineage>
</organism>
<evidence type="ECO:0000256" key="2">
    <source>
        <dbReference type="ARBA" id="ARBA00023002"/>
    </source>
</evidence>
<dbReference type="InterPro" id="IPR036856">
    <property type="entry name" value="Ald_Oxase/Xan_DH_a/b_sf"/>
</dbReference>
<evidence type="ECO:0000256" key="3">
    <source>
        <dbReference type="ARBA" id="ARBA00053029"/>
    </source>
</evidence>
<evidence type="ECO:0000313" key="5">
    <source>
        <dbReference type="EMBL" id="TMI84815.1"/>
    </source>
</evidence>
<dbReference type="Gene3D" id="3.30.365.10">
    <property type="entry name" value="Aldehyde oxidase/xanthine dehydrogenase, molybdopterin binding domain"/>
    <property type="match status" value="4"/>
</dbReference>
<dbReference type="GO" id="GO:0016491">
    <property type="term" value="F:oxidoreductase activity"/>
    <property type="evidence" value="ECO:0007669"/>
    <property type="project" value="UniProtKB-KW"/>
</dbReference>
<dbReference type="InterPro" id="IPR037165">
    <property type="entry name" value="AldOxase/xan_DH_Mopterin-bd_sf"/>
</dbReference>
<dbReference type="InterPro" id="IPR000674">
    <property type="entry name" value="Ald_Oxase/Xan_DH_a/b"/>
</dbReference>
<dbReference type="InterPro" id="IPR046867">
    <property type="entry name" value="AldOxase/xan_DH_MoCoBD2"/>
</dbReference>
<dbReference type="SUPFAM" id="SSF54665">
    <property type="entry name" value="CO dehydrogenase molybdoprotein N-domain-like"/>
    <property type="match status" value="1"/>
</dbReference>
<dbReference type="InterPro" id="IPR008274">
    <property type="entry name" value="AldOxase/xan_DH_MoCoBD1"/>
</dbReference>